<dbReference type="Proteomes" id="UP000789366">
    <property type="component" value="Unassembled WGS sequence"/>
</dbReference>
<feature type="non-terminal residue" evidence="1">
    <location>
        <position position="1"/>
    </location>
</feature>
<accession>A0ACA9LY62</accession>
<protein>
    <submittedName>
        <fullName evidence="1">5277_t:CDS:1</fullName>
    </submittedName>
</protein>
<organism evidence="1 2">
    <name type="scientific">Cetraspora pellucida</name>
    <dbReference type="NCBI Taxonomy" id="1433469"/>
    <lineage>
        <taxon>Eukaryota</taxon>
        <taxon>Fungi</taxon>
        <taxon>Fungi incertae sedis</taxon>
        <taxon>Mucoromycota</taxon>
        <taxon>Glomeromycotina</taxon>
        <taxon>Glomeromycetes</taxon>
        <taxon>Diversisporales</taxon>
        <taxon>Gigasporaceae</taxon>
        <taxon>Cetraspora</taxon>
    </lineage>
</organism>
<sequence>VHDTRLKKRESQENLIIKVPIISDTKRGTLAVTFISDSEDTTSIDWAEVLEYKENNSIAFRKEGSENIDKRSGAEILPDLQVDSCDINTQSDTLVKDKTNPS</sequence>
<dbReference type="EMBL" id="CAJVPW010005603">
    <property type="protein sequence ID" value="CAG8557571.1"/>
    <property type="molecule type" value="Genomic_DNA"/>
</dbReference>
<gene>
    <name evidence="1" type="ORF">SPELUC_LOCUS5468</name>
</gene>
<reference evidence="1" key="1">
    <citation type="submission" date="2021-06" db="EMBL/GenBank/DDBJ databases">
        <authorList>
            <person name="Kallberg Y."/>
            <person name="Tangrot J."/>
            <person name="Rosling A."/>
        </authorList>
    </citation>
    <scope>NUCLEOTIDE SEQUENCE</scope>
    <source>
        <strain evidence="1">28 12/20/2015</strain>
    </source>
</reference>
<evidence type="ECO:0000313" key="1">
    <source>
        <dbReference type="EMBL" id="CAG8557571.1"/>
    </source>
</evidence>
<evidence type="ECO:0000313" key="2">
    <source>
        <dbReference type="Proteomes" id="UP000789366"/>
    </source>
</evidence>
<comment type="caution">
    <text evidence="1">The sequence shown here is derived from an EMBL/GenBank/DDBJ whole genome shotgun (WGS) entry which is preliminary data.</text>
</comment>
<keyword evidence="2" id="KW-1185">Reference proteome</keyword>
<proteinExistence type="predicted"/>
<name>A0ACA9LY62_9GLOM</name>